<proteinExistence type="predicted"/>
<sequence length="252" mass="26346">MSIIISTILAAILAIWTHARPAISGSSSSSSSSGSSGTYSVYATPHASYSSSIGVPGCKVNTDRIAYWPAPVSCDDICVSLRHAGRELLLLRVDQSSGAHDISFDAFNFLLTGHPATERPVASGPVAMQARDVPADWCAGLLRTGGRGLPLSAANSINFLASCLAAPNGSWVADNHVLYNICDPLCTLGRDEVCSLEWPAQNQPACPHTLGLLTPLKGDPVWDIAYPSGERVLAGSAPIAPPSTGTLMSRTF</sequence>
<evidence type="ECO:0000313" key="2">
    <source>
        <dbReference type="EMBL" id="KOS22469.1"/>
    </source>
</evidence>
<dbReference type="EMBL" id="LGSR01000006">
    <property type="protein sequence ID" value="KOS22469.1"/>
    <property type="molecule type" value="Genomic_DNA"/>
</dbReference>
<evidence type="ECO:0000313" key="3">
    <source>
        <dbReference type="Proteomes" id="UP000053831"/>
    </source>
</evidence>
<evidence type="ECO:0008006" key="4">
    <source>
        <dbReference type="Google" id="ProtNLM"/>
    </source>
</evidence>
<feature type="signal peptide" evidence="1">
    <location>
        <begin position="1"/>
        <end position="19"/>
    </location>
</feature>
<gene>
    <name evidence="2" type="ORF">ESCO_002082</name>
</gene>
<reference evidence="2 3" key="1">
    <citation type="submission" date="2015-07" db="EMBL/GenBank/DDBJ databases">
        <title>The genome of the fungus Escovopsis weberi, a specialized disease agent of ant agriculture.</title>
        <authorList>
            <person name="de Man T.J."/>
            <person name="Stajich J.E."/>
            <person name="Kubicek C.P."/>
            <person name="Chenthamara K."/>
            <person name="Atanasova L."/>
            <person name="Druzhinina I.S."/>
            <person name="Birnbaum S."/>
            <person name="Barribeau S.M."/>
            <person name="Teiling C."/>
            <person name="Suen G."/>
            <person name="Currie C."/>
            <person name="Gerardo N.M."/>
        </authorList>
    </citation>
    <scope>NUCLEOTIDE SEQUENCE [LARGE SCALE GENOMIC DNA]</scope>
</reference>
<keyword evidence="1" id="KW-0732">Signal</keyword>
<accession>A0A0M9VWV6</accession>
<protein>
    <recommendedName>
        <fullName evidence="4">Cerato-platanin</fullName>
    </recommendedName>
</protein>
<evidence type="ECO:0000256" key="1">
    <source>
        <dbReference type="SAM" id="SignalP"/>
    </source>
</evidence>
<organism evidence="2 3">
    <name type="scientific">Escovopsis weberi</name>
    <dbReference type="NCBI Taxonomy" id="150374"/>
    <lineage>
        <taxon>Eukaryota</taxon>
        <taxon>Fungi</taxon>
        <taxon>Dikarya</taxon>
        <taxon>Ascomycota</taxon>
        <taxon>Pezizomycotina</taxon>
        <taxon>Sordariomycetes</taxon>
        <taxon>Hypocreomycetidae</taxon>
        <taxon>Hypocreales</taxon>
        <taxon>Hypocreaceae</taxon>
        <taxon>Escovopsis</taxon>
    </lineage>
</organism>
<feature type="chain" id="PRO_5005839377" description="Cerato-platanin" evidence="1">
    <location>
        <begin position="20"/>
        <end position="252"/>
    </location>
</feature>
<dbReference type="PANTHER" id="PTHR38850">
    <property type="entry name" value="CERATO-PLATANIN"/>
    <property type="match status" value="1"/>
</dbReference>
<dbReference type="PANTHER" id="PTHR38850:SF2">
    <property type="entry name" value="CERATO-PLATANIN"/>
    <property type="match status" value="1"/>
</dbReference>
<dbReference type="Proteomes" id="UP000053831">
    <property type="component" value="Unassembled WGS sequence"/>
</dbReference>
<dbReference type="STRING" id="150374.A0A0M9VWV6"/>
<dbReference type="AlphaFoldDB" id="A0A0M9VWV6"/>
<dbReference type="OrthoDB" id="5370830at2759"/>
<keyword evidence="3" id="KW-1185">Reference proteome</keyword>
<comment type="caution">
    <text evidence="2">The sequence shown here is derived from an EMBL/GenBank/DDBJ whole genome shotgun (WGS) entry which is preliminary data.</text>
</comment>
<name>A0A0M9VWV6_ESCWE</name>